<dbReference type="EMBL" id="JAEKLZ010000382">
    <property type="protein sequence ID" value="MBW8728256.1"/>
    <property type="molecule type" value="Genomic_DNA"/>
</dbReference>
<dbReference type="GO" id="GO:0016787">
    <property type="term" value="F:hydrolase activity"/>
    <property type="evidence" value="ECO:0007669"/>
    <property type="project" value="UniProtKB-KW"/>
</dbReference>
<evidence type="ECO:0000313" key="4">
    <source>
        <dbReference type="Proteomes" id="UP000700706"/>
    </source>
</evidence>
<keyword evidence="1" id="KW-0732">Signal</keyword>
<keyword evidence="3" id="KW-0378">Hydrolase</keyword>
<dbReference type="Pfam" id="PF12146">
    <property type="entry name" value="Hydrolase_4"/>
    <property type="match status" value="1"/>
</dbReference>
<dbReference type="InterPro" id="IPR029058">
    <property type="entry name" value="AB_hydrolase_fold"/>
</dbReference>
<feature type="chain" id="PRO_5038131771" evidence="1">
    <location>
        <begin position="27"/>
        <end position="260"/>
    </location>
</feature>
<dbReference type="SUPFAM" id="SSF53474">
    <property type="entry name" value="alpha/beta-Hydrolases"/>
    <property type="match status" value="1"/>
</dbReference>
<name>A0A952KJY1_9PROT</name>
<dbReference type="InterPro" id="IPR022742">
    <property type="entry name" value="Hydrolase_4"/>
</dbReference>
<sequence length="260" mass="27320">MKRYKVALKGVAAILLTFLAVRFAHAAEPVSFAAPDGGRVYGDVYRAGAPAKAAILLFHQAGSNRGEYSSIAPRLAGLGYNVLAIDQRAGGNLWGRRNETVDRRGGESASYAEVLPDLEGGLAFAENTWPGTRVIVWGSSYSASLVFFLAARHPNSIIGVLSFSPGEYFPGVSVVEQVAKVSSPVFITSAPTPDEIAAAKHLADAVPGRARTLFVPEHGVHGAATLREDSNGAGADQIWQAVEHFLAGLPDAPRASTATP</sequence>
<proteinExistence type="predicted"/>
<evidence type="ECO:0000259" key="2">
    <source>
        <dbReference type="Pfam" id="PF12146"/>
    </source>
</evidence>
<dbReference type="Gene3D" id="3.40.50.1820">
    <property type="entry name" value="alpha/beta hydrolase"/>
    <property type="match status" value="1"/>
</dbReference>
<dbReference type="AlphaFoldDB" id="A0A952KJY1"/>
<comment type="caution">
    <text evidence="3">The sequence shown here is derived from an EMBL/GenBank/DDBJ whole genome shotgun (WGS) entry which is preliminary data.</text>
</comment>
<organism evidence="3 4">
    <name type="scientific">Inquilinus limosus</name>
    <dbReference type="NCBI Taxonomy" id="171674"/>
    <lineage>
        <taxon>Bacteria</taxon>
        <taxon>Pseudomonadati</taxon>
        <taxon>Pseudomonadota</taxon>
        <taxon>Alphaproteobacteria</taxon>
        <taxon>Rhodospirillales</taxon>
        <taxon>Rhodospirillaceae</taxon>
        <taxon>Inquilinus</taxon>
    </lineage>
</organism>
<accession>A0A952KJY1</accession>
<feature type="domain" description="Serine aminopeptidase S33" evidence="2">
    <location>
        <begin position="50"/>
        <end position="189"/>
    </location>
</feature>
<evidence type="ECO:0000256" key="1">
    <source>
        <dbReference type="SAM" id="SignalP"/>
    </source>
</evidence>
<evidence type="ECO:0000313" key="3">
    <source>
        <dbReference type="EMBL" id="MBW8728256.1"/>
    </source>
</evidence>
<dbReference type="Proteomes" id="UP000700706">
    <property type="component" value="Unassembled WGS sequence"/>
</dbReference>
<reference evidence="3" key="1">
    <citation type="submission" date="2020-06" db="EMBL/GenBank/DDBJ databases">
        <title>Stable isotope informed genome-resolved metagenomics uncovers potential trophic interactions in rhizosphere soil.</title>
        <authorList>
            <person name="Starr E.P."/>
            <person name="Shi S."/>
            <person name="Blazewicz S.J."/>
            <person name="Koch B.J."/>
            <person name="Probst A.J."/>
            <person name="Hungate B.A."/>
            <person name="Pett-Ridge J."/>
            <person name="Firestone M.K."/>
            <person name="Banfield J.F."/>
        </authorList>
    </citation>
    <scope>NUCLEOTIDE SEQUENCE</scope>
    <source>
        <strain evidence="3">YM_69_17</strain>
    </source>
</reference>
<gene>
    <name evidence="3" type="ORF">JF625_24320</name>
</gene>
<protein>
    <submittedName>
        <fullName evidence="3">Alpha/beta hydrolase</fullName>
    </submittedName>
</protein>
<feature type="signal peptide" evidence="1">
    <location>
        <begin position="1"/>
        <end position="26"/>
    </location>
</feature>